<comment type="caution">
    <text evidence="1">The sequence shown here is derived from an EMBL/GenBank/DDBJ whole genome shotgun (WGS) entry which is preliminary data.</text>
</comment>
<reference evidence="1" key="1">
    <citation type="journal article" date="2022" name="bioRxiv">
        <title>Sequencing and chromosome-scale assembly of the giantPleurodeles waltlgenome.</title>
        <authorList>
            <person name="Brown T."/>
            <person name="Elewa A."/>
            <person name="Iarovenko S."/>
            <person name="Subramanian E."/>
            <person name="Araus A.J."/>
            <person name="Petzold A."/>
            <person name="Susuki M."/>
            <person name="Suzuki K.-i.T."/>
            <person name="Hayashi T."/>
            <person name="Toyoda A."/>
            <person name="Oliveira C."/>
            <person name="Osipova E."/>
            <person name="Leigh N.D."/>
            <person name="Simon A."/>
            <person name="Yun M.H."/>
        </authorList>
    </citation>
    <scope>NUCLEOTIDE SEQUENCE</scope>
    <source>
        <strain evidence="1">20211129_DDA</strain>
        <tissue evidence="1">Liver</tissue>
    </source>
</reference>
<gene>
    <name evidence="1" type="ORF">NDU88_003660</name>
</gene>
<name>A0AAV7Q9L3_PLEWA</name>
<dbReference type="Proteomes" id="UP001066276">
    <property type="component" value="Chromosome 6"/>
</dbReference>
<keyword evidence="2" id="KW-1185">Reference proteome</keyword>
<dbReference type="AlphaFoldDB" id="A0AAV7Q9L3"/>
<dbReference type="EMBL" id="JANPWB010000010">
    <property type="protein sequence ID" value="KAJ1137247.1"/>
    <property type="molecule type" value="Genomic_DNA"/>
</dbReference>
<accession>A0AAV7Q9L3</accession>
<evidence type="ECO:0000313" key="1">
    <source>
        <dbReference type="EMBL" id="KAJ1137247.1"/>
    </source>
</evidence>
<evidence type="ECO:0000313" key="2">
    <source>
        <dbReference type="Proteomes" id="UP001066276"/>
    </source>
</evidence>
<protein>
    <submittedName>
        <fullName evidence="1">Uncharacterized protein</fullName>
    </submittedName>
</protein>
<sequence length="123" mass="13607">MYLQQKDRAQAVPARYTHSTVAALPPVSQLSDLRLQPTLAHMDRPPATLLLSHPGEEGAVKRSLMLYFGGAELYDMSEHLPNTVGDVEFDATVASLNCHFDPQLNVDSAGKRRVSRCLLYITL</sequence>
<organism evidence="1 2">
    <name type="scientific">Pleurodeles waltl</name>
    <name type="common">Iberian ribbed newt</name>
    <dbReference type="NCBI Taxonomy" id="8319"/>
    <lineage>
        <taxon>Eukaryota</taxon>
        <taxon>Metazoa</taxon>
        <taxon>Chordata</taxon>
        <taxon>Craniata</taxon>
        <taxon>Vertebrata</taxon>
        <taxon>Euteleostomi</taxon>
        <taxon>Amphibia</taxon>
        <taxon>Batrachia</taxon>
        <taxon>Caudata</taxon>
        <taxon>Salamandroidea</taxon>
        <taxon>Salamandridae</taxon>
        <taxon>Pleurodelinae</taxon>
        <taxon>Pleurodeles</taxon>
    </lineage>
</organism>
<proteinExistence type="predicted"/>